<organism evidence="3 4">
    <name type="scientific">Daphnia pulex</name>
    <name type="common">Water flea</name>
    <dbReference type="NCBI Taxonomy" id="6669"/>
    <lineage>
        <taxon>Eukaryota</taxon>
        <taxon>Metazoa</taxon>
        <taxon>Ecdysozoa</taxon>
        <taxon>Arthropoda</taxon>
        <taxon>Crustacea</taxon>
        <taxon>Branchiopoda</taxon>
        <taxon>Diplostraca</taxon>
        <taxon>Cladocera</taxon>
        <taxon>Anomopoda</taxon>
        <taxon>Daphniidae</taxon>
        <taxon>Daphnia</taxon>
    </lineage>
</organism>
<dbReference type="EMBL" id="GL732584">
    <property type="protein sequence ID" value="EFX74311.1"/>
    <property type="molecule type" value="Genomic_DNA"/>
</dbReference>
<name>E9H1T3_DAPPU</name>
<feature type="compositionally biased region" description="Basic and acidic residues" evidence="2">
    <location>
        <begin position="80"/>
        <end position="102"/>
    </location>
</feature>
<dbReference type="Proteomes" id="UP000000305">
    <property type="component" value="Unassembled WGS sequence"/>
</dbReference>
<feature type="compositionally biased region" description="Acidic residues" evidence="2">
    <location>
        <begin position="61"/>
        <end position="70"/>
    </location>
</feature>
<sequence length="913" mass="104711">METNGLSVYNVGASLDLDALTQGGTQSSNHGEDDSDDDGDEEEIQQRNAELRDLLTNAFDDLIEEDESDLETTNQHFPKHQSDKSQEFPSDSSKHNFSKDQEYAGNSLYSPLHHEGNGDLSETQYHGVDNPSNTSSFNAWSQNSHKKNCVRFSPLEENKTNTYNRPRWSHEEDVEKHYLSSGLNSQAELEILYAARGTEISQLTAELHQLHHQVALLEGEKTGMKITLETSDSILKKTNEENVCLMEKVEVLNQRIHQVTETNNSLVSKLQAAENNTISLERQLLDLNLLQANHRDANRQDILLSGVKARYENDLRTLRDELNRLRSELDCKNENVSTLERKLRDVTEMHERTLTERAANLQEFNRALDQQRMLREQRDTLTSATLLDQLSKAQEEIERLKKERISQTLSDSMTQLRLGSARDHRDVKQSERIISSLEQRLQTSEKTITQLEEKIYQLQKDKEILSKDLSAMHKVPPIQSNDHDSKLRTELDNVKELYLAVCREKDSLEDHMQQLISGRRELEEEKNQLLRELEDVNKNLDENLNKHKAMVEANWDAKLQTAIQEQLTRARLEWLREKTSGQVDDLVHVEKSLGELQCLRESMDALRHERDVLQNEVMKRQQQLKLERHLLREKFEVEKKMLMKSWQEKVTAASLTAADKSETQQSERTLITATADAMARLRQQCEDEKLSIIAEYEKQILELQSNSSTPLTSQMALSTRSAQAALDWKLDLSKIKMCLKNNQQRNAADLLPSLDSAIQKMETLWLHDQKVIQDQADKYKHLKRRVRDYQKYVNDKMAKHKAERQRSEDYCRLVISDLLGRVNSELQLLDQDRANVNRVATVAAKAQQLPVVARTATASSRAPIASTPVSSQGGGLHGLRHVPGSTFAQGIDELQQQVNLYVRGLTNFNSANK</sequence>
<evidence type="ECO:0008006" key="5">
    <source>
        <dbReference type="Google" id="ProtNLM"/>
    </source>
</evidence>
<feature type="compositionally biased region" description="Polar residues" evidence="2">
    <location>
        <begin position="120"/>
        <end position="140"/>
    </location>
</feature>
<dbReference type="AlphaFoldDB" id="E9H1T3"/>
<dbReference type="OrthoDB" id="269872at2759"/>
<dbReference type="KEGG" id="dpx:DAPPUDRAFT_307378"/>
<feature type="coiled-coil region" evidence="1">
    <location>
        <begin position="505"/>
        <end position="550"/>
    </location>
</feature>
<evidence type="ECO:0000256" key="1">
    <source>
        <dbReference type="SAM" id="Coils"/>
    </source>
</evidence>
<feature type="coiled-coil region" evidence="1">
    <location>
        <begin position="589"/>
        <end position="623"/>
    </location>
</feature>
<proteinExistence type="predicted"/>
<keyword evidence="1" id="KW-0175">Coiled coil</keyword>
<dbReference type="InParanoid" id="E9H1T3"/>
<dbReference type="GO" id="GO:0007099">
    <property type="term" value="P:centriole replication"/>
    <property type="evidence" value="ECO:0000318"/>
    <property type="project" value="GO_Central"/>
</dbReference>
<dbReference type="GO" id="GO:0005813">
    <property type="term" value="C:centrosome"/>
    <property type="evidence" value="ECO:0000318"/>
    <property type="project" value="GO_Central"/>
</dbReference>
<evidence type="ECO:0000313" key="4">
    <source>
        <dbReference type="Proteomes" id="UP000000305"/>
    </source>
</evidence>
<gene>
    <name evidence="3" type="ORF">DAPPUDRAFT_307378</name>
</gene>
<protein>
    <recommendedName>
        <fullName evidence="5">Centrosomal protein of 152 kDa</fullName>
    </recommendedName>
</protein>
<feature type="compositionally biased region" description="Acidic residues" evidence="2">
    <location>
        <begin position="33"/>
        <end position="43"/>
    </location>
</feature>
<dbReference type="STRING" id="6669.E9H1T3"/>
<evidence type="ECO:0000313" key="3">
    <source>
        <dbReference type="EMBL" id="EFX74311.1"/>
    </source>
</evidence>
<feature type="coiled-coil region" evidence="1">
    <location>
        <begin position="200"/>
        <end position="349"/>
    </location>
</feature>
<dbReference type="FunCoup" id="E9H1T3">
    <property type="interactions" value="54"/>
</dbReference>
<dbReference type="PANTHER" id="PTHR10337">
    <property type="entry name" value="SHC TRANSFORMING PROTEIN"/>
    <property type="match status" value="1"/>
</dbReference>
<dbReference type="HOGENOM" id="CLU_318651_0_0_1"/>
<keyword evidence="4" id="KW-1185">Reference proteome</keyword>
<feature type="coiled-coil region" evidence="1">
    <location>
        <begin position="383"/>
        <end position="468"/>
    </location>
</feature>
<dbReference type="PANTHER" id="PTHR10337:SF6">
    <property type="entry name" value="CENTROSOMAL PROTEIN OF 152 KDA"/>
    <property type="match status" value="1"/>
</dbReference>
<reference evidence="3 4" key="1">
    <citation type="journal article" date="2011" name="Science">
        <title>The ecoresponsive genome of Daphnia pulex.</title>
        <authorList>
            <person name="Colbourne J.K."/>
            <person name="Pfrender M.E."/>
            <person name="Gilbert D."/>
            <person name="Thomas W.K."/>
            <person name="Tucker A."/>
            <person name="Oakley T.H."/>
            <person name="Tokishita S."/>
            <person name="Aerts A."/>
            <person name="Arnold G.J."/>
            <person name="Basu M.K."/>
            <person name="Bauer D.J."/>
            <person name="Caceres C.E."/>
            <person name="Carmel L."/>
            <person name="Casola C."/>
            <person name="Choi J.H."/>
            <person name="Detter J.C."/>
            <person name="Dong Q."/>
            <person name="Dusheyko S."/>
            <person name="Eads B.D."/>
            <person name="Frohlich T."/>
            <person name="Geiler-Samerotte K.A."/>
            <person name="Gerlach D."/>
            <person name="Hatcher P."/>
            <person name="Jogdeo S."/>
            <person name="Krijgsveld J."/>
            <person name="Kriventseva E.V."/>
            <person name="Kultz D."/>
            <person name="Laforsch C."/>
            <person name="Lindquist E."/>
            <person name="Lopez J."/>
            <person name="Manak J.R."/>
            <person name="Muller J."/>
            <person name="Pangilinan J."/>
            <person name="Patwardhan R.P."/>
            <person name="Pitluck S."/>
            <person name="Pritham E.J."/>
            <person name="Rechtsteiner A."/>
            <person name="Rho M."/>
            <person name="Rogozin I.B."/>
            <person name="Sakarya O."/>
            <person name="Salamov A."/>
            <person name="Schaack S."/>
            <person name="Shapiro H."/>
            <person name="Shiga Y."/>
            <person name="Skalitzky C."/>
            <person name="Smith Z."/>
            <person name="Souvorov A."/>
            <person name="Sung W."/>
            <person name="Tang Z."/>
            <person name="Tsuchiya D."/>
            <person name="Tu H."/>
            <person name="Vos H."/>
            <person name="Wang M."/>
            <person name="Wolf Y.I."/>
            <person name="Yamagata H."/>
            <person name="Yamada T."/>
            <person name="Ye Y."/>
            <person name="Shaw J.R."/>
            <person name="Andrews J."/>
            <person name="Crease T.J."/>
            <person name="Tang H."/>
            <person name="Lucas S.M."/>
            <person name="Robertson H.M."/>
            <person name="Bork P."/>
            <person name="Koonin E.V."/>
            <person name="Zdobnov E.M."/>
            <person name="Grigoriev I.V."/>
            <person name="Lynch M."/>
            <person name="Boore J.L."/>
        </authorList>
    </citation>
    <scope>NUCLEOTIDE SEQUENCE [LARGE SCALE GENOMIC DNA]</scope>
</reference>
<dbReference type="InterPro" id="IPR051235">
    <property type="entry name" value="CEP152/SHC-Transforming"/>
</dbReference>
<feature type="region of interest" description="Disordered" evidence="2">
    <location>
        <begin position="19"/>
        <end position="140"/>
    </location>
</feature>
<evidence type="ECO:0000256" key="2">
    <source>
        <dbReference type="SAM" id="MobiDB-lite"/>
    </source>
</evidence>
<accession>E9H1T3</accession>